<evidence type="ECO:0000256" key="2">
    <source>
        <dbReference type="ARBA" id="ARBA00009370"/>
    </source>
</evidence>
<dbReference type="Pfam" id="PF10502">
    <property type="entry name" value="Peptidase_S26"/>
    <property type="match status" value="1"/>
</dbReference>
<dbReference type="PANTHER" id="PTHR43390:SF1">
    <property type="entry name" value="CHLOROPLAST PROCESSING PEPTIDASE"/>
    <property type="match status" value="1"/>
</dbReference>
<dbReference type="InterPro" id="IPR019533">
    <property type="entry name" value="Peptidase_S26"/>
</dbReference>
<gene>
    <name evidence="5" type="primary">lepB</name>
    <name evidence="5" type="ORF">IAB46_11155</name>
</gene>
<dbReference type="GO" id="GO:0009003">
    <property type="term" value="F:signal peptidase activity"/>
    <property type="evidence" value="ECO:0007669"/>
    <property type="project" value="UniProtKB-EC"/>
</dbReference>
<accession>A0A9D1F639</accession>
<evidence type="ECO:0000256" key="3">
    <source>
        <dbReference type="RuleBase" id="RU362042"/>
    </source>
</evidence>
<dbReference type="GO" id="GO:0005886">
    <property type="term" value="C:plasma membrane"/>
    <property type="evidence" value="ECO:0007669"/>
    <property type="project" value="UniProtKB-SubCell"/>
</dbReference>
<dbReference type="EMBL" id="DVIT01000044">
    <property type="protein sequence ID" value="HIS48084.1"/>
    <property type="molecule type" value="Genomic_DNA"/>
</dbReference>
<dbReference type="InterPro" id="IPR000223">
    <property type="entry name" value="Pept_S26A_signal_pept_1"/>
</dbReference>
<comment type="catalytic activity">
    <reaction evidence="3">
        <text>Cleavage of hydrophobic, N-terminal signal or leader sequences from secreted and periplasmic proteins.</text>
        <dbReference type="EC" id="3.4.21.89"/>
    </reaction>
</comment>
<dbReference type="AlphaFoldDB" id="A0A9D1F639"/>
<feature type="domain" description="Peptidase S26" evidence="4">
    <location>
        <begin position="32"/>
        <end position="183"/>
    </location>
</feature>
<comment type="subcellular location">
    <subcellularLocation>
        <location evidence="1">Cell membrane</location>
        <topology evidence="1">Single-pass type II membrane protein</topology>
    </subcellularLocation>
    <subcellularLocation>
        <location evidence="3">Membrane</location>
        <topology evidence="3">Single-pass type II membrane protein</topology>
    </subcellularLocation>
</comment>
<dbReference type="InterPro" id="IPR036286">
    <property type="entry name" value="LexA/Signal_pep-like_sf"/>
</dbReference>
<dbReference type="GO" id="GO:0004252">
    <property type="term" value="F:serine-type endopeptidase activity"/>
    <property type="evidence" value="ECO:0007669"/>
    <property type="project" value="InterPro"/>
</dbReference>
<dbReference type="PRINTS" id="PR00727">
    <property type="entry name" value="LEADERPTASE"/>
</dbReference>
<dbReference type="PANTHER" id="PTHR43390">
    <property type="entry name" value="SIGNAL PEPTIDASE I"/>
    <property type="match status" value="1"/>
</dbReference>
<evidence type="ECO:0000256" key="1">
    <source>
        <dbReference type="ARBA" id="ARBA00004401"/>
    </source>
</evidence>
<dbReference type="GO" id="GO:0006465">
    <property type="term" value="P:signal peptide processing"/>
    <property type="evidence" value="ECO:0007669"/>
    <property type="project" value="InterPro"/>
</dbReference>
<comment type="caution">
    <text evidence="5">The sequence shown here is derived from an EMBL/GenBank/DDBJ whole genome shotgun (WGS) entry which is preliminary data.</text>
</comment>
<dbReference type="CDD" id="cd06530">
    <property type="entry name" value="S26_SPase_I"/>
    <property type="match status" value="1"/>
</dbReference>
<proteinExistence type="inferred from homology"/>
<organism evidence="5 6">
    <name type="scientific">Candidatus Scybalocola faecigallinarum</name>
    <dbReference type="NCBI Taxonomy" id="2840941"/>
    <lineage>
        <taxon>Bacteria</taxon>
        <taxon>Bacillati</taxon>
        <taxon>Bacillota</taxon>
        <taxon>Clostridia</taxon>
        <taxon>Lachnospirales</taxon>
        <taxon>Lachnospiraceae</taxon>
        <taxon>Lachnospiraceae incertae sedis</taxon>
        <taxon>Candidatus Scybalocola (ex Gilroy et al. 2021)</taxon>
    </lineage>
</organism>
<evidence type="ECO:0000313" key="6">
    <source>
        <dbReference type="Proteomes" id="UP000823927"/>
    </source>
</evidence>
<evidence type="ECO:0000313" key="5">
    <source>
        <dbReference type="EMBL" id="HIS48084.1"/>
    </source>
</evidence>
<evidence type="ECO:0000259" key="4">
    <source>
        <dbReference type="Pfam" id="PF10502"/>
    </source>
</evidence>
<dbReference type="EC" id="3.4.21.89" evidence="3"/>
<reference evidence="5" key="2">
    <citation type="journal article" date="2021" name="PeerJ">
        <title>Extensive microbial diversity within the chicken gut microbiome revealed by metagenomics and culture.</title>
        <authorList>
            <person name="Gilroy R."/>
            <person name="Ravi A."/>
            <person name="Getino M."/>
            <person name="Pursley I."/>
            <person name="Horton D.L."/>
            <person name="Alikhan N.F."/>
            <person name="Baker D."/>
            <person name="Gharbi K."/>
            <person name="Hall N."/>
            <person name="Watson M."/>
            <person name="Adriaenssens E.M."/>
            <person name="Foster-Nyarko E."/>
            <person name="Jarju S."/>
            <person name="Secka A."/>
            <person name="Antonio M."/>
            <person name="Oren A."/>
            <person name="Chaudhuri R.R."/>
            <person name="La Ragione R."/>
            <person name="Hildebrand F."/>
            <person name="Pallen M.J."/>
        </authorList>
    </citation>
    <scope>NUCLEOTIDE SEQUENCE</scope>
    <source>
        <strain evidence="5">CHK178-757</strain>
    </source>
</reference>
<sequence length="184" mass="20479">MAQTFIKRRRSLKRRIKAMQIPRKILGVTLIILGFFLAIALGYFTGHMFGMKVAVDGDAMAPAIESGGTVRMNRLIYKVSSPGRMDVVVFDMGQNDAARYYVRRVVGLPGETVQIIDGKIYIDDEPLEFEYNTEYIENAGLAQEAITLGSDEYFVIGDNYNSCEDSRFSSIGNVTRDQIVGKAG</sequence>
<dbReference type="SUPFAM" id="SSF51306">
    <property type="entry name" value="LexA/Signal peptidase"/>
    <property type="match status" value="1"/>
</dbReference>
<dbReference type="Proteomes" id="UP000823927">
    <property type="component" value="Unassembled WGS sequence"/>
</dbReference>
<keyword evidence="3" id="KW-0645">Protease</keyword>
<name>A0A9D1F639_9FIRM</name>
<comment type="similarity">
    <text evidence="2 3">Belongs to the peptidase S26 family.</text>
</comment>
<reference evidence="5" key="1">
    <citation type="submission" date="2020-10" db="EMBL/GenBank/DDBJ databases">
        <authorList>
            <person name="Gilroy R."/>
        </authorList>
    </citation>
    <scope>NUCLEOTIDE SEQUENCE</scope>
    <source>
        <strain evidence="5">CHK178-757</strain>
    </source>
</reference>
<dbReference type="Gene3D" id="2.10.109.10">
    <property type="entry name" value="Umud Fragment, subunit A"/>
    <property type="match status" value="1"/>
</dbReference>
<dbReference type="NCBIfam" id="TIGR02227">
    <property type="entry name" value="sigpep_I_bact"/>
    <property type="match status" value="1"/>
</dbReference>
<keyword evidence="3 5" id="KW-0378">Hydrolase</keyword>
<protein>
    <recommendedName>
        <fullName evidence="3">Signal peptidase I</fullName>
        <ecNumber evidence="3">3.4.21.89</ecNumber>
    </recommendedName>
</protein>